<dbReference type="PROSITE" id="PS51371">
    <property type="entry name" value="CBS"/>
    <property type="match status" value="2"/>
</dbReference>
<dbReference type="Proteomes" id="UP000094053">
    <property type="component" value="Unassembled WGS sequence"/>
</dbReference>
<dbReference type="AlphaFoldDB" id="A0A1E3RN28"/>
<dbReference type="OrthoDB" id="9807125at2"/>
<dbReference type="Gene3D" id="3.10.580.10">
    <property type="entry name" value="CBS-domain"/>
    <property type="match status" value="1"/>
</dbReference>
<dbReference type="STRING" id="1776.BHQ18_07420"/>
<keyword evidence="4" id="KW-0418">Kinase</keyword>
<feature type="domain" description="CBS" evidence="3">
    <location>
        <begin position="75"/>
        <end position="130"/>
    </location>
</feature>
<name>A0A1E3RN28_MYCFV</name>
<dbReference type="EMBL" id="MIHA01000004">
    <property type="protein sequence ID" value="ODQ91305.1"/>
    <property type="molecule type" value="Genomic_DNA"/>
</dbReference>
<protein>
    <submittedName>
        <fullName evidence="4">Histidine kinase</fullName>
    </submittedName>
</protein>
<dbReference type="InterPro" id="IPR044725">
    <property type="entry name" value="CBSX3_CBS_dom"/>
</dbReference>
<keyword evidence="5" id="KW-1185">Reference proteome</keyword>
<dbReference type="RefSeq" id="WP_069413039.1">
    <property type="nucleotide sequence ID" value="NZ_JACKUL010000024.1"/>
</dbReference>
<evidence type="ECO:0000256" key="1">
    <source>
        <dbReference type="ARBA" id="ARBA00023122"/>
    </source>
</evidence>
<proteinExistence type="predicted"/>
<evidence type="ECO:0000259" key="3">
    <source>
        <dbReference type="PROSITE" id="PS51371"/>
    </source>
</evidence>
<evidence type="ECO:0000313" key="4">
    <source>
        <dbReference type="EMBL" id="ODQ91305.1"/>
    </source>
</evidence>
<comment type="caution">
    <text evidence="4">The sequence shown here is derived from an EMBL/GenBank/DDBJ whole genome shotgun (WGS) entry which is preliminary data.</text>
</comment>
<keyword evidence="4" id="KW-0808">Transferase</keyword>
<organism evidence="4 5">
    <name type="scientific">Mycolicibacterium flavescens</name>
    <name type="common">Mycobacterium flavescens</name>
    <dbReference type="NCBI Taxonomy" id="1776"/>
    <lineage>
        <taxon>Bacteria</taxon>
        <taxon>Bacillati</taxon>
        <taxon>Actinomycetota</taxon>
        <taxon>Actinomycetes</taxon>
        <taxon>Mycobacteriales</taxon>
        <taxon>Mycobacteriaceae</taxon>
        <taxon>Mycolicibacterium</taxon>
    </lineage>
</organism>
<dbReference type="GO" id="GO:0016301">
    <property type="term" value="F:kinase activity"/>
    <property type="evidence" value="ECO:0007669"/>
    <property type="project" value="UniProtKB-KW"/>
</dbReference>
<sequence length="142" mass="15124">MRIADVLRGKGAAVATITPETSVSGLLTELSVHNIGAMVVVSPDGVVGIVSERDVVRALHSRGADLLRQPVSEIMTSFVATCAPTDSVDSLSALMTTNRVRHVPVMENGRLAGIVSIGDVVKTRMEELETQQEQLQAYITRG</sequence>
<evidence type="ECO:0000313" key="5">
    <source>
        <dbReference type="Proteomes" id="UP000094053"/>
    </source>
</evidence>
<reference evidence="5" key="1">
    <citation type="submission" date="2016-09" db="EMBL/GenBank/DDBJ databases">
        <authorList>
            <person name="Greninger A.L."/>
            <person name="Jerome K.R."/>
            <person name="Mcnair B."/>
            <person name="Wallis C."/>
            <person name="Fang F."/>
        </authorList>
    </citation>
    <scope>NUCLEOTIDE SEQUENCE [LARGE SCALE GENOMIC DNA]</scope>
    <source>
        <strain evidence="5">M6</strain>
    </source>
</reference>
<gene>
    <name evidence="4" type="ORF">BHQ18_07420</name>
</gene>
<accession>A0A1E3RN28</accession>
<evidence type="ECO:0000256" key="2">
    <source>
        <dbReference type="PROSITE-ProRule" id="PRU00703"/>
    </source>
</evidence>
<dbReference type="SMART" id="SM00116">
    <property type="entry name" value="CBS"/>
    <property type="match status" value="2"/>
</dbReference>
<dbReference type="InterPro" id="IPR046342">
    <property type="entry name" value="CBS_dom_sf"/>
</dbReference>
<feature type="domain" description="CBS" evidence="3">
    <location>
        <begin position="6"/>
        <end position="66"/>
    </location>
</feature>
<dbReference type="InterPro" id="IPR051257">
    <property type="entry name" value="Diverse_CBS-Domain"/>
</dbReference>
<dbReference type="CDD" id="cd04623">
    <property type="entry name" value="CBS_pair_bac_euk"/>
    <property type="match status" value="1"/>
</dbReference>
<keyword evidence="1 2" id="KW-0129">CBS domain</keyword>
<dbReference type="PANTHER" id="PTHR43080:SF2">
    <property type="entry name" value="CBS DOMAIN-CONTAINING PROTEIN"/>
    <property type="match status" value="1"/>
</dbReference>
<dbReference type="SUPFAM" id="SSF54631">
    <property type="entry name" value="CBS-domain pair"/>
    <property type="match status" value="1"/>
</dbReference>
<dbReference type="PANTHER" id="PTHR43080">
    <property type="entry name" value="CBS DOMAIN-CONTAINING PROTEIN CBSX3, MITOCHONDRIAL"/>
    <property type="match status" value="1"/>
</dbReference>
<dbReference type="Pfam" id="PF00571">
    <property type="entry name" value="CBS"/>
    <property type="match status" value="2"/>
</dbReference>
<dbReference type="InterPro" id="IPR000644">
    <property type="entry name" value="CBS_dom"/>
</dbReference>